<evidence type="ECO:0000313" key="13">
    <source>
        <dbReference type="EMBL" id="SEA30732.1"/>
    </source>
</evidence>
<dbReference type="EMBL" id="FNQY01000013">
    <property type="protein sequence ID" value="SEA30732.1"/>
    <property type="molecule type" value="Genomic_DNA"/>
</dbReference>
<gene>
    <name evidence="13" type="ORF">SAMN05192529_11349</name>
</gene>
<feature type="domain" description="Histidine kinase" evidence="12">
    <location>
        <begin position="469"/>
        <end position="674"/>
    </location>
</feature>
<evidence type="ECO:0000256" key="7">
    <source>
        <dbReference type="ARBA" id="ARBA00022840"/>
    </source>
</evidence>
<evidence type="ECO:0000313" key="14">
    <source>
        <dbReference type="Proteomes" id="UP000199041"/>
    </source>
</evidence>
<dbReference type="InterPro" id="IPR011712">
    <property type="entry name" value="Sig_transdc_His_kin_sub3_dim/P"/>
</dbReference>
<sequence>MKYLTPLFSLLVIFLFKASAQVIDLDQKGYEDSLSAKLGQPLSDSERAVVNFYLSNYWSEKDTLKSKNYLQAGRKLMGSNRFLSALYQFYRAGLIFDKDIQLSQSLYLRTDSLLAGYTTTEAYTFRSRLWSNIAVLKQYQDDKQGYMDLQLNKSLPYAKLSKNPLQLALVYSNIGLMFNNLDEFKKAQHYDSLALTALQDVKRKANINSVGILRNVIRNRLFQGDLPGAKQILNSLYKVVAPYPDNINFLDYYELAGAYYCDIKDYDTAIHLLDKGIRLADKLGQGFLKISIQFQKYRVYAFQKDYKKALALLLEILKFTDVSLAGNRVILFKEIANTYEKLGDYKNGMIWLRKMAELSDSLSEANVTNNINELEAKYQSSEKEKKIFALKSQQSKAALIQEKQQAANRLLLLGCLFLLAVVGGAVFYYRKLTGQKEINHAQKLKEIEQLHELGVAQAMLEAEERERNRVARELHDGLGGMLAGVKLNLSVMEMGNEGLESKNENQVHMEENMEQTLNKVIGQLDSSISELRRIARNMMPESLLRLGLEKALKDLCDYYCSPKCQVHFQGMDIAKDMPIVNQVYIYRIIQELVSNAVRHGAAKSIFVQCSQNNELFLITVEDDGKGFDTGILAQQKGLGWHNIQTRVAFLKGKLDIHSEMGQGTTVNIELNGYTG</sequence>
<dbReference type="PANTHER" id="PTHR24421">
    <property type="entry name" value="NITRATE/NITRITE SENSOR PROTEIN NARX-RELATED"/>
    <property type="match status" value="1"/>
</dbReference>
<dbReference type="InterPro" id="IPR003594">
    <property type="entry name" value="HATPase_dom"/>
</dbReference>
<dbReference type="PROSITE" id="PS50109">
    <property type="entry name" value="HIS_KIN"/>
    <property type="match status" value="1"/>
</dbReference>
<evidence type="ECO:0000256" key="3">
    <source>
        <dbReference type="ARBA" id="ARBA00022553"/>
    </source>
</evidence>
<dbReference type="SUPFAM" id="SSF48452">
    <property type="entry name" value="TPR-like"/>
    <property type="match status" value="1"/>
</dbReference>
<feature type="signal peptide" evidence="11">
    <location>
        <begin position="1"/>
        <end position="20"/>
    </location>
</feature>
<dbReference type="Gene3D" id="3.30.565.10">
    <property type="entry name" value="Histidine kinase-like ATPase, C-terminal domain"/>
    <property type="match status" value="1"/>
</dbReference>
<dbReference type="InterPro" id="IPR036890">
    <property type="entry name" value="HATPase_C_sf"/>
</dbReference>
<comment type="catalytic activity">
    <reaction evidence="1">
        <text>ATP + protein L-histidine = ADP + protein N-phospho-L-histidine.</text>
        <dbReference type="EC" id="2.7.13.3"/>
    </reaction>
</comment>
<protein>
    <recommendedName>
        <fullName evidence="2">histidine kinase</fullName>
        <ecNumber evidence="2">2.7.13.3</ecNumber>
    </recommendedName>
</protein>
<dbReference type="Gene3D" id="1.20.5.1930">
    <property type="match status" value="1"/>
</dbReference>
<name>A0A1H4A585_9BACT</name>
<evidence type="ECO:0000256" key="10">
    <source>
        <dbReference type="SAM" id="Phobius"/>
    </source>
</evidence>
<dbReference type="EC" id="2.7.13.3" evidence="2"/>
<keyword evidence="11" id="KW-0732">Signal</keyword>
<dbReference type="GO" id="GO:0005524">
    <property type="term" value="F:ATP binding"/>
    <property type="evidence" value="ECO:0007669"/>
    <property type="project" value="UniProtKB-KW"/>
</dbReference>
<keyword evidence="10" id="KW-1133">Transmembrane helix</keyword>
<evidence type="ECO:0000256" key="8">
    <source>
        <dbReference type="ARBA" id="ARBA00023012"/>
    </source>
</evidence>
<keyword evidence="8" id="KW-0902">Two-component regulatory system</keyword>
<dbReference type="PANTHER" id="PTHR24421:SF10">
    <property type="entry name" value="NITRATE_NITRITE SENSOR PROTEIN NARQ"/>
    <property type="match status" value="1"/>
</dbReference>
<dbReference type="GO" id="GO:0016020">
    <property type="term" value="C:membrane"/>
    <property type="evidence" value="ECO:0007669"/>
    <property type="project" value="InterPro"/>
</dbReference>
<keyword evidence="7" id="KW-0067">ATP-binding</keyword>
<evidence type="ECO:0000256" key="6">
    <source>
        <dbReference type="ARBA" id="ARBA00022777"/>
    </source>
</evidence>
<keyword evidence="10" id="KW-0472">Membrane</keyword>
<evidence type="ECO:0000256" key="2">
    <source>
        <dbReference type="ARBA" id="ARBA00012438"/>
    </source>
</evidence>
<evidence type="ECO:0000256" key="9">
    <source>
        <dbReference type="SAM" id="Coils"/>
    </source>
</evidence>
<reference evidence="13 14" key="1">
    <citation type="submission" date="2016-10" db="EMBL/GenBank/DDBJ databases">
        <authorList>
            <person name="de Groot N.N."/>
        </authorList>
    </citation>
    <scope>NUCLEOTIDE SEQUENCE [LARGE SCALE GENOMIC DNA]</scope>
    <source>
        <strain evidence="13 14">Vu-144</strain>
    </source>
</reference>
<dbReference type="GO" id="GO:0046983">
    <property type="term" value="F:protein dimerization activity"/>
    <property type="evidence" value="ECO:0007669"/>
    <property type="project" value="InterPro"/>
</dbReference>
<dbReference type="InterPro" id="IPR005467">
    <property type="entry name" value="His_kinase_dom"/>
</dbReference>
<dbReference type="SMART" id="SM00387">
    <property type="entry name" value="HATPase_c"/>
    <property type="match status" value="1"/>
</dbReference>
<feature type="chain" id="PRO_5011610300" description="histidine kinase" evidence="11">
    <location>
        <begin position="21"/>
        <end position="675"/>
    </location>
</feature>
<dbReference type="Gene3D" id="1.25.40.10">
    <property type="entry name" value="Tetratricopeptide repeat domain"/>
    <property type="match status" value="2"/>
</dbReference>
<dbReference type="Pfam" id="PF02518">
    <property type="entry name" value="HATPase_c"/>
    <property type="match status" value="1"/>
</dbReference>
<dbReference type="AlphaFoldDB" id="A0A1H4A585"/>
<keyword evidence="14" id="KW-1185">Reference proteome</keyword>
<dbReference type="RefSeq" id="WP_091398590.1">
    <property type="nucleotide sequence ID" value="NZ_FNQY01000013.1"/>
</dbReference>
<dbReference type="STRING" id="551991.SAMN05192529_11349"/>
<dbReference type="SUPFAM" id="SSF55874">
    <property type="entry name" value="ATPase domain of HSP90 chaperone/DNA topoisomerase II/histidine kinase"/>
    <property type="match status" value="1"/>
</dbReference>
<dbReference type="InterPro" id="IPR050482">
    <property type="entry name" value="Sensor_HK_TwoCompSys"/>
</dbReference>
<dbReference type="GO" id="GO:0000155">
    <property type="term" value="F:phosphorelay sensor kinase activity"/>
    <property type="evidence" value="ECO:0007669"/>
    <property type="project" value="InterPro"/>
</dbReference>
<dbReference type="Pfam" id="PF07730">
    <property type="entry name" value="HisKA_3"/>
    <property type="match status" value="1"/>
</dbReference>
<keyword evidence="10" id="KW-0812">Transmembrane</keyword>
<dbReference type="Proteomes" id="UP000199041">
    <property type="component" value="Unassembled WGS sequence"/>
</dbReference>
<evidence type="ECO:0000259" key="12">
    <source>
        <dbReference type="PROSITE" id="PS50109"/>
    </source>
</evidence>
<evidence type="ECO:0000256" key="11">
    <source>
        <dbReference type="SAM" id="SignalP"/>
    </source>
</evidence>
<keyword evidence="9" id="KW-0175">Coiled coil</keyword>
<dbReference type="InterPro" id="IPR011990">
    <property type="entry name" value="TPR-like_helical_dom_sf"/>
</dbReference>
<feature type="transmembrane region" description="Helical" evidence="10">
    <location>
        <begin position="410"/>
        <end position="429"/>
    </location>
</feature>
<evidence type="ECO:0000256" key="1">
    <source>
        <dbReference type="ARBA" id="ARBA00000085"/>
    </source>
</evidence>
<dbReference type="CDD" id="cd16917">
    <property type="entry name" value="HATPase_UhpB-NarQ-NarX-like"/>
    <property type="match status" value="1"/>
</dbReference>
<evidence type="ECO:0000256" key="5">
    <source>
        <dbReference type="ARBA" id="ARBA00022741"/>
    </source>
</evidence>
<keyword evidence="5" id="KW-0547">Nucleotide-binding</keyword>
<evidence type="ECO:0000256" key="4">
    <source>
        <dbReference type="ARBA" id="ARBA00022679"/>
    </source>
</evidence>
<feature type="coiled-coil region" evidence="9">
    <location>
        <begin position="364"/>
        <end position="391"/>
    </location>
</feature>
<keyword evidence="6 13" id="KW-0418">Kinase</keyword>
<accession>A0A1H4A585</accession>
<dbReference type="OrthoDB" id="617348at2"/>
<keyword evidence="4" id="KW-0808">Transferase</keyword>
<keyword evidence="3" id="KW-0597">Phosphoprotein</keyword>
<organism evidence="13 14">
    <name type="scientific">Arachidicoccus rhizosphaerae</name>
    <dbReference type="NCBI Taxonomy" id="551991"/>
    <lineage>
        <taxon>Bacteria</taxon>
        <taxon>Pseudomonadati</taxon>
        <taxon>Bacteroidota</taxon>
        <taxon>Chitinophagia</taxon>
        <taxon>Chitinophagales</taxon>
        <taxon>Chitinophagaceae</taxon>
        <taxon>Arachidicoccus</taxon>
    </lineage>
</organism>
<proteinExistence type="predicted"/>